<dbReference type="PANTHER" id="PTHR33365:SF4">
    <property type="entry name" value="CYCLOCHLOROTINE BIOSYNTHESIS PROTEIN O"/>
    <property type="match status" value="1"/>
</dbReference>
<proteinExistence type="inferred from homology"/>
<comment type="pathway">
    <text evidence="1">Mycotoxin biosynthesis.</text>
</comment>
<reference evidence="4" key="1">
    <citation type="submission" date="2014-04" db="EMBL/GenBank/DDBJ databases">
        <title>Evolutionary Origins and Diversification of the Mycorrhizal Mutualists.</title>
        <authorList>
            <consortium name="DOE Joint Genome Institute"/>
            <consortium name="Mycorrhizal Genomics Consortium"/>
            <person name="Kohler A."/>
            <person name="Kuo A."/>
            <person name="Nagy L.G."/>
            <person name="Floudas D."/>
            <person name="Copeland A."/>
            <person name="Barry K.W."/>
            <person name="Cichocki N."/>
            <person name="Veneault-Fourrey C."/>
            <person name="LaButti K."/>
            <person name="Lindquist E.A."/>
            <person name="Lipzen A."/>
            <person name="Lundell T."/>
            <person name="Morin E."/>
            <person name="Murat C."/>
            <person name="Riley R."/>
            <person name="Ohm R."/>
            <person name="Sun H."/>
            <person name="Tunlid A."/>
            <person name="Henrissat B."/>
            <person name="Grigoriev I.V."/>
            <person name="Hibbett D.S."/>
            <person name="Martin F."/>
        </authorList>
    </citation>
    <scope>NUCLEOTIDE SEQUENCE [LARGE SCALE GENOMIC DNA]</scope>
    <source>
        <strain evidence="4">FD-334 SS-4</strain>
    </source>
</reference>
<dbReference type="EMBL" id="KN817653">
    <property type="protein sequence ID" value="KJA15115.1"/>
    <property type="molecule type" value="Genomic_DNA"/>
</dbReference>
<organism evidence="3 4">
    <name type="scientific">Hypholoma sublateritium (strain FD-334 SS-4)</name>
    <dbReference type="NCBI Taxonomy" id="945553"/>
    <lineage>
        <taxon>Eukaryota</taxon>
        <taxon>Fungi</taxon>
        <taxon>Dikarya</taxon>
        <taxon>Basidiomycota</taxon>
        <taxon>Agaricomycotina</taxon>
        <taxon>Agaricomycetes</taxon>
        <taxon>Agaricomycetidae</taxon>
        <taxon>Agaricales</taxon>
        <taxon>Agaricineae</taxon>
        <taxon>Strophariaceae</taxon>
        <taxon>Hypholoma</taxon>
    </lineage>
</organism>
<comment type="similarity">
    <text evidence="2">Belongs to the ustYa family.</text>
</comment>
<dbReference type="PANTHER" id="PTHR33365">
    <property type="entry name" value="YALI0B05434P"/>
    <property type="match status" value="1"/>
</dbReference>
<protein>
    <submittedName>
        <fullName evidence="3">Uncharacterized protein</fullName>
    </submittedName>
</protein>
<gene>
    <name evidence="3" type="ORF">HYPSUDRAFT_149569</name>
</gene>
<keyword evidence="4" id="KW-1185">Reference proteome</keyword>
<dbReference type="InterPro" id="IPR021765">
    <property type="entry name" value="UstYa-like"/>
</dbReference>
<dbReference type="Pfam" id="PF11807">
    <property type="entry name" value="UstYa"/>
    <property type="match status" value="1"/>
</dbReference>
<dbReference type="GO" id="GO:0043386">
    <property type="term" value="P:mycotoxin biosynthetic process"/>
    <property type="evidence" value="ECO:0007669"/>
    <property type="project" value="InterPro"/>
</dbReference>
<accession>A0A0D2P3L3</accession>
<dbReference type="OrthoDB" id="3687641at2759"/>
<evidence type="ECO:0000313" key="4">
    <source>
        <dbReference type="Proteomes" id="UP000054270"/>
    </source>
</evidence>
<dbReference type="STRING" id="945553.A0A0D2P3L3"/>
<dbReference type="AlphaFoldDB" id="A0A0D2P3L3"/>
<dbReference type="Proteomes" id="UP000054270">
    <property type="component" value="Unassembled WGS sequence"/>
</dbReference>
<feature type="non-terminal residue" evidence="3">
    <location>
        <position position="1"/>
    </location>
</feature>
<evidence type="ECO:0000313" key="3">
    <source>
        <dbReference type="EMBL" id="KJA15115.1"/>
    </source>
</evidence>
<name>A0A0D2P3L3_HYPSF</name>
<evidence type="ECO:0000256" key="2">
    <source>
        <dbReference type="ARBA" id="ARBA00035112"/>
    </source>
</evidence>
<sequence length="147" mass="17071">PRTFPVMPLHPVRTHLENSVHYQISGDDEEWSRLIPGDGTVYLPSLSSAQEYSVSIYHQLRCLDIIRKNIVEVEHRQLQEADFNAVTPSTQHCINYLREMVLCRSDIDLETIVGQPKADVILYQYQCWDWEAVYTAVKGNQDKHRDS</sequence>
<dbReference type="OMA" id="SERPFMI"/>
<evidence type="ECO:0000256" key="1">
    <source>
        <dbReference type="ARBA" id="ARBA00004685"/>
    </source>
</evidence>